<dbReference type="Proteomes" id="UP000182769">
    <property type="component" value="Unassembled WGS sequence"/>
</dbReference>
<proteinExistence type="predicted"/>
<keyword evidence="3" id="KW-1185">Reference proteome</keyword>
<evidence type="ECO:0000313" key="2">
    <source>
        <dbReference type="EMBL" id="CUB04076.1"/>
    </source>
</evidence>
<dbReference type="STRING" id="1137284.GCA_001418205_01935"/>
<dbReference type="AlphaFoldDB" id="A0A0K6ILW4"/>
<sequence length="83" mass="9424">MWIWEHADWPHFTWESKIVEPKLRDVCFHQGVLVGKMSSKTKDQNQIMLDTMLANIVHSSAIEGVKLTALFVRSSLASKLGLS</sequence>
<name>A0A0K6ILW4_9GAMM</name>
<gene>
    <name evidence="2" type="ORF">Ga0061065_105168</name>
</gene>
<organism evidence="2 3">
    <name type="scientific">Marinomonas fungiae</name>
    <dbReference type="NCBI Taxonomy" id="1137284"/>
    <lineage>
        <taxon>Bacteria</taxon>
        <taxon>Pseudomonadati</taxon>
        <taxon>Pseudomonadota</taxon>
        <taxon>Gammaproteobacteria</taxon>
        <taxon>Oceanospirillales</taxon>
        <taxon>Oceanospirillaceae</taxon>
        <taxon>Marinomonas</taxon>
    </lineage>
</organism>
<dbReference type="Pfam" id="PF13776">
    <property type="entry name" value="DUF4172"/>
    <property type="match status" value="1"/>
</dbReference>
<protein>
    <recommendedName>
        <fullName evidence="1">DUF4172 domain-containing protein</fullName>
    </recommendedName>
</protein>
<evidence type="ECO:0000313" key="3">
    <source>
        <dbReference type="Proteomes" id="UP000182769"/>
    </source>
</evidence>
<reference evidence="3" key="1">
    <citation type="submission" date="2015-08" db="EMBL/GenBank/DDBJ databases">
        <authorList>
            <person name="Varghese N."/>
        </authorList>
    </citation>
    <scope>NUCLEOTIDE SEQUENCE [LARGE SCALE GENOMIC DNA]</scope>
    <source>
        <strain evidence="3">JCM 18476</strain>
    </source>
</reference>
<feature type="domain" description="DUF4172" evidence="1">
    <location>
        <begin position="2"/>
        <end position="82"/>
    </location>
</feature>
<evidence type="ECO:0000259" key="1">
    <source>
        <dbReference type="Pfam" id="PF13776"/>
    </source>
</evidence>
<accession>A0A0K6ILW4</accession>
<dbReference type="EMBL" id="CYHG01000005">
    <property type="protein sequence ID" value="CUB04076.1"/>
    <property type="molecule type" value="Genomic_DNA"/>
</dbReference>
<dbReference type="InterPro" id="IPR025230">
    <property type="entry name" value="DUF4172"/>
</dbReference>
<dbReference type="RefSeq" id="WP_245624681.1">
    <property type="nucleotide sequence ID" value="NZ_CYHG01000005.1"/>
</dbReference>